<evidence type="ECO:0008006" key="3">
    <source>
        <dbReference type="Google" id="ProtNLM"/>
    </source>
</evidence>
<protein>
    <recommendedName>
        <fullName evidence="3">Thioredoxin family protein</fullName>
    </recommendedName>
</protein>
<dbReference type="OrthoDB" id="2615358at2"/>
<sequence length="136" mass="15771">MKRWVLLLLLILFVCLPIVYEQDEDDLIQDMLAEESGFYHIYVFWDDKDGEGTSVPASILGPFHSEAYRQSLHISRLQIVLSNPESPNYRYAKLFDLKRSPTYLLLDHQRILLETVQIEDIPSFIKNEGVLGLSSK</sequence>
<proteinExistence type="predicted"/>
<dbReference type="EMBL" id="QUBQ01000006">
    <property type="protein sequence ID" value="REK71245.1"/>
    <property type="molecule type" value="Genomic_DNA"/>
</dbReference>
<name>A0A371P5V3_9BACL</name>
<dbReference type="AlphaFoldDB" id="A0A371P5V3"/>
<gene>
    <name evidence="1" type="ORF">DX130_22645</name>
</gene>
<evidence type="ECO:0000313" key="1">
    <source>
        <dbReference type="EMBL" id="REK71245.1"/>
    </source>
</evidence>
<dbReference type="Proteomes" id="UP000261905">
    <property type="component" value="Unassembled WGS sequence"/>
</dbReference>
<comment type="caution">
    <text evidence="1">The sequence shown here is derived from an EMBL/GenBank/DDBJ whole genome shotgun (WGS) entry which is preliminary data.</text>
</comment>
<accession>A0A371P5V3</accession>
<organism evidence="1 2">
    <name type="scientific">Paenibacillus paeoniae</name>
    <dbReference type="NCBI Taxonomy" id="2292705"/>
    <lineage>
        <taxon>Bacteria</taxon>
        <taxon>Bacillati</taxon>
        <taxon>Bacillota</taxon>
        <taxon>Bacilli</taxon>
        <taxon>Bacillales</taxon>
        <taxon>Paenibacillaceae</taxon>
        <taxon>Paenibacillus</taxon>
    </lineage>
</organism>
<evidence type="ECO:0000313" key="2">
    <source>
        <dbReference type="Proteomes" id="UP000261905"/>
    </source>
</evidence>
<reference evidence="1 2" key="1">
    <citation type="submission" date="2018-08" db="EMBL/GenBank/DDBJ databases">
        <title>Paenibacillus sp. M4BSY-1, whole genome shotgun sequence.</title>
        <authorList>
            <person name="Tuo L."/>
        </authorList>
    </citation>
    <scope>NUCLEOTIDE SEQUENCE [LARGE SCALE GENOMIC DNA]</scope>
    <source>
        <strain evidence="1 2">M4BSY-1</strain>
    </source>
</reference>
<keyword evidence="2" id="KW-1185">Reference proteome</keyword>
<dbReference type="RefSeq" id="WP_116049266.1">
    <property type="nucleotide sequence ID" value="NZ_QUBQ01000006.1"/>
</dbReference>